<dbReference type="EMBL" id="MCGE01000014">
    <property type="protein sequence ID" value="ORZ14635.1"/>
    <property type="molecule type" value="Genomic_DNA"/>
</dbReference>
<protein>
    <submittedName>
        <fullName evidence="6">5'-AMP-activated protein kinase beta subunit, interation domain-domain-containing protein</fullName>
    </submittedName>
</protein>
<feature type="compositionally biased region" description="Basic and acidic residues" evidence="4">
    <location>
        <begin position="22"/>
        <end position="31"/>
    </location>
</feature>
<reference evidence="6 7" key="1">
    <citation type="submission" date="2016-07" db="EMBL/GenBank/DDBJ databases">
        <title>Pervasive Adenine N6-methylation of Active Genes in Fungi.</title>
        <authorList>
            <consortium name="DOE Joint Genome Institute"/>
            <person name="Mondo S.J."/>
            <person name="Dannebaum R.O."/>
            <person name="Kuo R.C."/>
            <person name="Labutti K."/>
            <person name="Haridas S."/>
            <person name="Kuo A."/>
            <person name="Salamov A."/>
            <person name="Ahrendt S.R."/>
            <person name="Lipzen A."/>
            <person name="Sullivan W."/>
            <person name="Andreopoulos W.B."/>
            <person name="Clum A."/>
            <person name="Lindquist E."/>
            <person name="Daum C."/>
            <person name="Ramamoorthy G.K."/>
            <person name="Gryganskyi A."/>
            <person name="Culley D."/>
            <person name="Magnuson J.K."/>
            <person name="James T.Y."/>
            <person name="O'Malley M.A."/>
            <person name="Stajich J.E."/>
            <person name="Spatafora J.W."/>
            <person name="Visel A."/>
            <person name="Grigoriev I.V."/>
        </authorList>
    </citation>
    <scope>NUCLEOTIDE SEQUENCE [LARGE SCALE GENOMIC DNA]</scope>
    <source>
        <strain evidence="6 7">NRRL 1336</strain>
    </source>
</reference>
<dbReference type="GO" id="GO:0019901">
    <property type="term" value="F:protein kinase binding"/>
    <property type="evidence" value="ECO:0007669"/>
    <property type="project" value="TreeGrafter"/>
</dbReference>
<accession>A0A1X2IF63</accession>
<dbReference type="InterPro" id="IPR014756">
    <property type="entry name" value="Ig_E-set"/>
</dbReference>
<sequence length="491" mass="53578">MGNSASTEQQTNPTTSSTAAEITEKTDHQEHYGSSNNNPKQYTEELSTEQRQIQQQEQHQGDSSAPPFGHSQTPFQISITEPSTTSTTTMTNPNITSGSSGWTSSTSNTVPIDTTSSPKPVPGKSGWVSSTGASSPWYGGGSLSSSASSTHHPQPSSASYQQQSQRSHRQSISGPYYRARGLSVNQQQEPTDEDMVSPSTSSTYQPPQPTSQQPSPSVSTAHQQKQPPRLQLQQLQLNSSSPASPVSYTKSDTFPKEKAPTDSGVPTIITWTQGGDNVYVTGTFNGWKHKIKLVKSTHDFNTVVDLPLGTHRLKFIVDDEWKCSNDMETATDPDGNLVNYLQVMDEDDMDDELGQEASDGGRLASTTEKEEEEYTSEIPKELLLLSEAMQQKDTSSDDATASTSGGGGVMDPQQKRNILERERKQPQPPSLPPHLEKVLLNSHAVSNEDNSVLPVPHHVTLNHLYACSIKDHVMALSSTTRYRKKYSGEIV</sequence>
<comment type="caution">
    <text evidence="6">The sequence shown here is derived from an EMBL/GenBank/DDBJ whole genome shotgun (WGS) entry which is preliminary data.</text>
</comment>
<dbReference type="Gene3D" id="6.20.250.60">
    <property type="match status" value="1"/>
</dbReference>
<dbReference type="Proteomes" id="UP000193560">
    <property type="component" value="Unassembled WGS sequence"/>
</dbReference>
<evidence type="ECO:0000313" key="7">
    <source>
        <dbReference type="Proteomes" id="UP000193560"/>
    </source>
</evidence>
<dbReference type="FunFam" id="2.60.40.10:FF:000562">
    <property type="entry name" value="Snf1 kinase complex beta-subunit Gal83"/>
    <property type="match status" value="1"/>
</dbReference>
<keyword evidence="7" id="KW-1185">Reference proteome</keyword>
<comment type="similarity">
    <text evidence="2">Belongs to the 5'-AMP-activated protein kinase beta subunit family.</text>
</comment>
<name>A0A1X2IF63_9FUNG</name>
<dbReference type="GO" id="GO:0005737">
    <property type="term" value="C:cytoplasm"/>
    <property type="evidence" value="ECO:0007669"/>
    <property type="project" value="UniProtKB-SubCell"/>
</dbReference>
<gene>
    <name evidence="6" type="ORF">BCR42DRAFT_393440</name>
</gene>
<dbReference type="PANTHER" id="PTHR10343">
    <property type="entry name" value="5'-AMP-ACTIVATED PROTEIN KINASE , BETA SUBUNIT"/>
    <property type="match status" value="1"/>
</dbReference>
<dbReference type="InterPro" id="IPR006828">
    <property type="entry name" value="ASC_dom"/>
</dbReference>
<feature type="region of interest" description="Disordered" evidence="4">
    <location>
        <begin position="351"/>
        <end position="377"/>
    </location>
</feature>
<dbReference type="AlphaFoldDB" id="A0A1X2IF63"/>
<dbReference type="GO" id="GO:0005634">
    <property type="term" value="C:nucleus"/>
    <property type="evidence" value="ECO:0007669"/>
    <property type="project" value="TreeGrafter"/>
</dbReference>
<dbReference type="GO" id="GO:0016301">
    <property type="term" value="F:kinase activity"/>
    <property type="evidence" value="ECO:0007669"/>
    <property type="project" value="UniProtKB-KW"/>
</dbReference>
<dbReference type="SUPFAM" id="SSF160219">
    <property type="entry name" value="AMPKBI-like"/>
    <property type="match status" value="1"/>
</dbReference>
<dbReference type="GO" id="GO:0031588">
    <property type="term" value="C:nucleotide-activated protein kinase complex"/>
    <property type="evidence" value="ECO:0007669"/>
    <property type="project" value="TreeGrafter"/>
</dbReference>
<dbReference type="PANTHER" id="PTHR10343:SF84">
    <property type="entry name" value="5'-AMP-ACTIVATED PROTEIN KINASE SUBUNIT BETA-1"/>
    <property type="match status" value="1"/>
</dbReference>
<organism evidence="6 7">
    <name type="scientific">Absidia repens</name>
    <dbReference type="NCBI Taxonomy" id="90262"/>
    <lineage>
        <taxon>Eukaryota</taxon>
        <taxon>Fungi</taxon>
        <taxon>Fungi incertae sedis</taxon>
        <taxon>Mucoromycota</taxon>
        <taxon>Mucoromycotina</taxon>
        <taxon>Mucoromycetes</taxon>
        <taxon>Mucorales</taxon>
        <taxon>Cunninghamellaceae</taxon>
        <taxon>Absidia</taxon>
    </lineage>
</organism>
<feature type="region of interest" description="Disordered" evidence="4">
    <location>
        <begin position="389"/>
        <end position="413"/>
    </location>
</feature>
<evidence type="ECO:0000259" key="5">
    <source>
        <dbReference type="SMART" id="SM01010"/>
    </source>
</evidence>
<dbReference type="InterPro" id="IPR032640">
    <property type="entry name" value="AMPK1_CBM"/>
</dbReference>
<keyword evidence="6" id="KW-0418">Kinase</keyword>
<feature type="domain" description="Association with the SNF1 complex (ASC)" evidence="5">
    <location>
        <begin position="367"/>
        <end position="490"/>
    </location>
</feature>
<dbReference type="SMART" id="SM01010">
    <property type="entry name" value="AMPKBI"/>
    <property type="match status" value="1"/>
</dbReference>
<keyword evidence="6" id="KW-0808">Transferase</keyword>
<dbReference type="STRING" id="90262.A0A1X2IF63"/>
<dbReference type="CDD" id="cd02859">
    <property type="entry name" value="E_set_AMPKbeta_like_N"/>
    <property type="match status" value="1"/>
</dbReference>
<feature type="region of interest" description="Disordered" evidence="4">
    <location>
        <begin position="1"/>
        <end position="261"/>
    </location>
</feature>
<feature type="compositionally biased region" description="Low complexity" evidence="4">
    <location>
        <begin position="143"/>
        <end position="165"/>
    </location>
</feature>
<evidence type="ECO:0000256" key="1">
    <source>
        <dbReference type="ARBA" id="ARBA00004496"/>
    </source>
</evidence>
<dbReference type="Pfam" id="PF16561">
    <property type="entry name" value="AMPK1_CBM"/>
    <property type="match status" value="1"/>
</dbReference>
<evidence type="ECO:0000256" key="4">
    <source>
        <dbReference type="SAM" id="MobiDB-lite"/>
    </source>
</evidence>
<dbReference type="InterPro" id="IPR013783">
    <property type="entry name" value="Ig-like_fold"/>
</dbReference>
<dbReference type="OrthoDB" id="531008at2759"/>
<evidence type="ECO:0000313" key="6">
    <source>
        <dbReference type="EMBL" id="ORZ14635.1"/>
    </source>
</evidence>
<dbReference type="Gene3D" id="2.60.40.10">
    <property type="entry name" value="Immunoglobulins"/>
    <property type="match status" value="1"/>
</dbReference>
<dbReference type="GO" id="GO:0007165">
    <property type="term" value="P:signal transduction"/>
    <property type="evidence" value="ECO:0007669"/>
    <property type="project" value="TreeGrafter"/>
</dbReference>
<dbReference type="InterPro" id="IPR050827">
    <property type="entry name" value="CRP1_MDG1_kinase"/>
</dbReference>
<evidence type="ECO:0000256" key="3">
    <source>
        <dbReference type="ARBA" id="ARBA00022490"/>
    </source>
</evidence>
<evidence type="ECO:0000256" key="2">
    <source>
        <dbReference type="ARBA" id="ARBA00010926"/>
    </source>
</evidence>
<dbReference type="SUPFAM" id="SSF81296">
    <property type="entry name" value="E set domains"/>
    <property type="match status" value="1"/>
</dbReference>
<feature type="compositionally biased region" description="Polar residues" evidence="4">
    <location>
        <begin position="32"/>
        <end position="45"/>
    </location>
</feature>
<proteinExistence type="inferred from homology"/>
<dbReference type="InterPro" id="IPR037256">
    <property type="entry name" value="ASC_dom_sf"/>
</dbReference>
<dbReference type="Pfam" id="PF04739">
    <property type="entry name" value="AMPKBI"/>
    <property type="match status" value="1"/>
</dbReference>
<feature type="compositionally biased region" description="Low complexity" evidence="4">
    <location>
        <begin position="78"/>
        <end position="109"/>
    </location>
</feature>
<keyword evidence="3" id="KW-0963">Cytoplasm</keyword>
<feature type="compositionally biased region" description="Low complexity" evidence="4">
    <location>
        <begin position="197"/>
        <end position="245"/>
    </location>
</feature>
<feature type="compositionally biased region" description="Polar residues" evidence="4">
    <location>
        <begin position="1"/>
        <end position="20"/>
    </location>
</feature>
<comment type="subcellular location">
    <subcellularLocation>
        <location evidence="1">Cytoplasm</location>
    </subcellularLocation>
</comment>